<sequence length="197" mass="21748">MATMSFVESLKPRRISSFIATLALFIVLFVIDVDGFQLQYSDLHDVNGYFGHSDEYSSMAFKDDFKSAANSVSHRKLLQQGDTAKEVEQPNRIWGDRSCSSDIVIIQGPTTPMPNGIPVYAVEITNACIAPGCSASAIHLHCGWFSSARLINPHIFKRLQFDDCLVNDGNPLRSGQSIAFKYANTFPYQLSIASANC</sequence>
<comment type="caution">
    <text evidence="1">The sequence shown here is derived from an EMBL/GenBank/DDBJ whole genome shotgun (WGS) entry which is preliminary data.</text>
</comment>
<evidence type="ECO:0000313" key="2">
    <source>
        <dbReference type="Proteomes" id="UP001060085"/>
    </source>
</evidence>
<keyword evidence="2" id="KW-1185">Reference proteome</keyword>
<accession>A0ACC0AYC1</accession>
<protein>
    <submittedName>
        <fullName evidence="1">Uncharacterized protein</fullName>
    </submittedName>
</protein>
<proteinExistence type="predicted"/>
<organism evidence="1 2">
    <name type="scientific">Catharanthus roseus</name>
    <name type="common">Madagascar periwinkle</name>
    <name type="synonym">Vinca rosea</name>
    <dbReference type="NCBI Taxonomy" id="4058"/>
    <lineage>
        <taxon>Eukaryota</taxon>
        <taxon>Viridiplantae</taxon>
        <taxon>Streptophyta</taxon>
        <taxon>Embryophyta</taxon>
        <taxon>Tracheophyta</taxon>
        <taxon>Spermatophyta</taxon>
        <taxon>Magnoliopsida</taxon>
        <taxon>eudicotyledons</taxon>
        <taxon>Gunneridae</taxon>
        <taxon>Pentapetalae</taxon>
        <taxon>asterids</taxon>
        <taxon>lamiids</taxon>
        <taxon>Gentianales</taxon>
        <taxon>Apocynaceae</taxon>
        <taxon>Rauvolfioideae</taxon>
        <taxon>Vinceae</taxon>
        <taxon>Catharanthinae</taxon>
        <taxon>Catharanthus</taxon>
    </lineage>
</organism>
<evidence type="ECO:0000313" key="1">
    <source>
        <dbReference type="EMBL" id="KAI5665756.1"/>
    </source>
</evidence>
<dbReference type="EMBL" id="CM044704">
    <property type="protein sequence ID" value="KAI5665756.1"/>
    <property type="molecule type" value="Genomic_DNA"/>
</dbReference>
<name>A0ACC0AYC1_CATRO</name>
<dbReference type="Proteomes" id="UP001060085">
    <property type="component" value="Linkage Group LG04"/>
</dbReference>
<gene>
    <name evidence="1" type="ORF">M9H77_15609</name>
</gene>
<reference evidence="2" key="1">
    <citation type="journal article" date="2023" name="Nat. Plants">
        <title>Single-cell RNA sequencing provides a high-resolution roadmap for understanding the multicellular compartmentation of specialized metabolism.</title>
        <authorList>
            <person name="Sun S."/>
            <person name="Shen X."/>
            <person name="Li Y."/>
            <person name="Li Y."/>
            <person name="Wang S."/>
            <person name="Li R."/>
            <person name="Zhang H."/>
            <person name="Shen G."/>
            <person name="Guo B."/>
            <person name="Wei J."/>
            <person name="Xu J."/>
            <person name="St-Pierre B."/>
            <person name="Chen S."/>
            <person name="Sun C."/>
        </authorList>
    </citation>
    <scope>NUCLEOTIDE SEQUENCE [LARGE SCALE GENOMIC DNA]</scope>
</reference>